<name>A0A6A3KIX4_9STRA</name>
<dbReference type="EMBL" id="QXFU01001376">
    <property type="protein sequence ID" value="KAE9003704.1"/>
    <property type="molecule type" value="Genomic_DNA"/>
</dbReference>
<dbReference type="Proteomes" id="UP000435112">
    <property type="component" value="Unassembled WGS sequence"/>
</dbReference>
<keyword evidence="1" id="KW-0732">Signal</keyword>
<feature type="signal peptide" evidence="1">
    <location>
        <begin position="1"/>
        <end position="20"/>
    </location>
</feature>
<reference evidence="2 3" key="1">
    <citation type="submission" date="2018-09" db="EMBL/GenBank/DDBJ databases">
        <title>Genomic investigation of the strawberry pathogen Phytophthora fragariae indicates pathogenicity is determined by transcriptional variation in three key races.</title>
        <authorList>
            <person name="Adams T.M."/>
            <person name="Armitage A.D."/>
            <person name="Sobczyk M.K."/>
            <person name="Bates H.J."/>
            <person name="Dunwell J.M."/>
            <person name="Nellist C.F."/>
            <person name="Harrison R.J."/>
        </authorList>
    </citation>
    <scope>NUCLEOTIDE SEQUENCE [LARGE SCALE GENOMIC DNA]</scope>
    <source>
        <strain evidence="2 3">SCRP324</strain>
    </source>
</reference>
<dbReference type="OrthoDB" id="10269353at2759"/>
<feature type="chain" id="PRO_5025512482" evidence="1">
    <location>
        <begin position="21"/>
        <end position="50"/>
    </location>
</feature>
<evidence type="ECO:0000313" key="3">
    <source>
        <dbReference type="Proteomes" id="UP000435112"/>
    </source>
</evidence>
<organism evidence="2 3">
    <name type="scientific">Phytophthora rubi</name>
    <dbReference type="NCBI Taxonomy" id="129364"/>
    <lineage>
        <taxon>Eukaryota</taxon>
        <taxon>Sar</taxon>
        <taxon>Stramenopiles</taxon>
        <taxon>Oomycota</taxon>
        <taxon>Peronosporomycetes</taxon>
        <taxon>Peronosporales</taxon>
        <taxon>Peronosporaceae</taxon>
        <taxon>Phytophthora</taxon>
    </lineage>
</organism>
<evidence type="ECO:0000313" key="2">
    <source>
        <dbReference type="EMBL" id="KAE9003704.1"/>
    </source>
</evidence>
<sequence length="50" mass="5657">MMPIFCCCNLFPGFLQLALGDFLSLKTHFLNFVHSACSQRSPASLPMHRK</sequence>
<accession>A0A6A3KIX4</accession>
<protein>
    <submittedName>
        <fullName evidence="2">Uncharacterized protein</fullName>
    </submittedName>
</protein>
<gene>
    <name evidence="2" type="ORF">PR002_g17262</name>
</gene>
<evidence type="ECO:0000256" key="1">
    <source>
        <dbReference type="SAM" id="SignalP"/>
    </source>
</evidence>
<proteinExistence type="predicted"/>
<comment type="caution">
    <text evidence="2">The sequence shown here is derived from an EMBL/GenBank/DDBJ whole genome shotgun (WGS) entry which is preliminary data.</text>
</comment>
<dbReference type="AlphaFoldDB" id="A0A6A3KIX4"/>